<name>A0A7C3KEH1_9CYAN</name>
<gene>
    <name evidence="5" type="ORF">ENR64_10015</name>
</gene>
<dbReference type="EMBL" id="DSRU01000142">
    <property type="protein sequence ID" value="HFM98071.1"/>
    <property type="molecule type" value="Genomic_DNA"/>
</dbReference>
<dbReference type="InterPro" id="IPR024983">
    <property type="entry name" value="CHAT_dom"/>
</dbReference>
<evidence type="ECO:0000256" key="3">
    <source>
        <dbReference type="SAM" id="SignalP"/>
    </source>
</evidence>
<dbReference type="AlphaFoldDB" id="A0A7C3KEH1"/>
<protein>
    <submittedName>
        <fullName evidence="5">CHAT domain-containing protein</fullName>
    </submittedName>
</protein>
<keyword evidence="1" id="KW-0175">Coiled coil</keyword>
<sequence>MKPKTSLLRLFTFALAVGGMTSGSAFFSANGLAQTNVPPSNNNPNFPSNNPLPNIPLPEKPILIEPPVIQQPKFPENLDGPPQGSPKPGLEIDPGVTSGGVLSVNLSCRGAVGSLAQKLAACRSILGWQRRTGDRLGEIGTLTDIGRLLEAGDRDGLATVFLKQAVRQSQTLPLTAWQIGRPTLVVPDAHRYLANNLLSQGQVSQGLAAIESLKTAELYAYMGEPPPPAPPTVPDFSVLSPGETTVMASYNSMADLGQKVEACKQTQCSDLSKLNDQLQKLVEEYNAQSDAYEKEIRQRKAEDDAFLDPRFLPKLREIVDAQPGTVLIYPLVMEDKVWLISVFGGGVVKSQEIPVKQQEVGQAVYELRRLIQDPTTSTKAFQAASQKLYGWLVQPLKAEIQPGKVKNIVFALDRVTRYIPVSALFDGQKYLIENYTTSIVLSGELTDLRDRLPTSVQQTPVLAMGAAEFANYPPLPYVPAELDRIVQKPNSQGIYPGQEVLNQAFNFKALRDRLTGHRILHIATHGKFVSGQPKDSFLVLGSNEKMLISQVRTLQDLQTIHLVVLSACETAVGGPTQDGIEISGMSYYFMNSGAKAVMASLWSVDDASTSQLMGEFYRILAKNQGSTPVTKAEALRQAQLALLRGNAASTGDRRGVGVVATESKPTTDSPRSPGSNFAKPFYWAPFILIGNNL</sequence>
<evidence type="ECO:0000256" key="1">
    <source>
        <dbReference type="SAM" id="Coils"/>
    </source>
</evidence>
<organism evidence="5">
    <name type="scientific">Oscillatoriales cyanobacterium SpSt-418</name>
    <dbReference type="NCBI Taxonomy" id="2282169"/>
    <lineage>
        <taxon>Bacteria</taxon>
        <taxon>Bacillati</taxon>
        <taxon>Cyanobacteriota</taxon>
        <taxon>Cyanophyceae</taxon>
        <taxon>Oscillatoriophycideae</taxon>
        <taxon>Oscillatoriales</taxon>
    </lineage>
</organism>
<evidence type="ECO:0000259" key="4">
    <source>
        <dbReference type="Pfam" id="PF12770"/>
    </source>
</evidence>
<keyword evidence="3" id="KW-0732">Signal</keyword>
<accession>A0A7C3KEH1</accession>
<evidence type="ECO:0000313" key="5">
    <source>
        <dbReference type="EMBL" id="HFM98071.1"/>
    </source>
</evidence>
<feature type="chain" id="PRO_5028272380" evidence="3">
    <location>
        <begin position="26"/>
        <end position="693"/>
    </location>
</feature>
<comment type="caution">
    <text evidence="5">The sequence shown here is derived from an EMBL/GenBank/DDBJ whole genome shotgun (WGS) entry which is preliminary data.</text>
</comment>
<reference evidence="5" key="1">
    <citation type="journal article" date="2020" name="mSystems">
        <title>Genome- and Community-Level Interaction Insights into Carbon Utilization and Element Cycling Functions of Hydrothermarchaeota in Hydrothermal Sediment.</title>
        <authorList>
            <person name="Zhou Z."/>
            <person name="Liu Y."/>
            <person name="Xu W."/>
            <person name="Pan J."/>
            <person name="Luo Z.H."/>
            <person name="Li M."/>
        </authorList>
    </citation>
    <scope>NUCLEOTIDE SEQUENCE [LARGE SCALE GENOMIC DNA]</scope>
    <source>
        <strain evidence="5">SpSt-418</strain>
    </source>
</reference>
<feature type="signal peptide" evidence="3">
    <location>
        <begin position="1"/>
        <end position="25"/>
    </location>
</feature>
<dbReference type="Pfam" id="PF12770">
    <property type="entry name" value="CHAT"/>
    <property type="match status" value="1"/>
</dbReference>
<evidence type="ECO:0000256" key="2">
    <source>
        <dbReference type="SAM" id="MobiDB-lite"/>
    </source>
</evidence>
<feature type="coiled-coil region" evidence="1">
    <location>
        <begin position="264"/>
        <end position="302"/>
    </location>
</feature>
<proteinExistence type="predicted"/>
<feature type="domain" description="CHAT" evidence="4">
    <location>
        <begin position="382"/>
        <end position="691"/>
    </location>
</feature>
<feature type="region of interest" description="Disordered" evidence="2">
    <location>
        <begin position="71"/>
        <end position="93"/>
    </location>
</feature>